<keyword evidence="1" id="KW-0472">Membrane</keyword>
<evidence type="ECO:0000256" key="1">
    <source>
        <dbReference type="SAM" id="Phobius"/>
    </source>
</evidence>
<feature type="transmembrane region" description="Helical" evidence="1">
    <location>
        <begin position="237"/>
        <end position="259"/>
    </location>
</feature>
<dbReference type="AlphaFoldDB" id="A0A915TYM4"/>
<keyword evidence="1" id="KW-0812">Transmembrane</keyword>
<feature type="transmembrane region" description="Helical" evidence="1">
    <location>
        <begin position="12"/>
        <end position="36"/>
    </location>
</feature>
<feature type="transmembrane region" description="Helical" evidence="1">
    <location>
        <begin position="207"/>
        <end position="225"/>
    </location>
</feature>
<name>A0A915TYM4_9BACT</name>
<organism evidence="2 3">
    <name type="scientific">Desulfolithobacter dissulfuricans</name>
    <dbReference type="NCBI Taxonomy" id="2795293"/>
    <lineage>
        <taxon>Bacteria</taxon>
        <taxon>Pseudomonadati</taxon>
        <taxon>Thermodesulfobacteriota</taxon>
        <taxon>Desulfobulbia</taxon>
        <taxon>Desulfobulbales</taxon>
        <taxon>Desulfobulbaceae</taxon>
        <taxon>Desulfolithobacter</taxon>
    </lineage>
</organism>
<dbReference type="RefSeq" id="WP_267928278.1">
    <property type="nucleotide sequence ID" value="NZ_AP024233.1"/>
</dbReference>
<dbReference type="EMBL" id="AP024233">
    <property type="protein sequence ID" value="BCO08378.1"/>
    <property type="molecule type" value="Genomic_DNA"/>
</dbReference>
<accession>A0A915TYM4</accession>
<feature type="transmembrane region" description="Helical" evidence="1">
    <location>
        <begin position="114"/>
        <end position="135"/>
    </location>
</feature>
<sequence>MGFSFRESLRAALRSGFLILKLIIPLYILADILLYFDLLRHITFLFAPVTSVLQLPAEAAMAIAGGVFLNLYAAIAFAAPLGLSPYQWTILAVFLGVCHSLPVESAVMRKLGVAYWYSALLRVIMAFVSVGPVMLMPDSFFGDQATSGPVTLARYDSFLQMLRGSLGGSLLLSLKIIGLITLIIFVMDWVKSTRFMQEYTRKVNTSFSIIVGQLLGITYGAGILIREVNDGHLSRENVFYIATFLMICHSIIEDALLFVLFGASYWVIVTVRLIAAFLFSFVLLRLFDRRLVPHQTVESIPR</sequence>
<proteinExistence type="predicted"/>
<feature type="transmembrane region" description="Helical" evidence="1">
    <location>
        <begin position="265"/>
        <end position="287"/>
    </location>
</feature>
<protein>
    <submittedName>
        <fullName evidence="2">Membrane protein YvoD</fullName>
    </submittedName>
</protein>
<dbReference type="Proteomes" id="UP001063350">
    <property type="component" value="Chromosome"/>
</dbReference>
<evidence type="ECO:0000313" key="2">
    <source>
        <dbReference type="EMBL" id="BCO08378.1"/>
    </source>
</evidence>
<evidence type="ECO:0000313" key="3">
    <source>
        <dbReference type="Proteomes" id="UP001063350"/>
    </source>
</evidence>
<keyword evidence="1" id="KW-1133">Transmembrane helix</keyword>
<dbReference type="KEGG" id="ddu:GF1_07540"/>
<gene>
    <name evidence="2" type="primary">yvoD</name>
    <name evidence="2" type="ORF">GF1_07540</name>
</gene>
<feature type="transmembrane region" description="Helical" evidence="1">
    <location>
        <begin position="59"/>
        <end position="81"/>
    </location>
</feature>
<keyword evidence="3" id="KW-1185">Reference proteome</keyword>
<reference evidence="2" key="1">
    <citation type="submission" date="2020-12" db="EMBL/GenBank/DDBJ databases">
        <title>Desulfobium dissulfuricans gen. nov., sp. nov., a novel mesophilic, sulfate-reducing bacterium isolated from a deep-sea hydrothermal vent.</title>
        <authorList>
            <person name="Hashimoto Y."/>
            <person name="Tame A."/>
            <person name="Sawayama S."/>
            <person name="Miyazaki J."/>
            <person name="Takai K."/>
            <person name="Nakagawa S."/>
        </authorList>
    </citation>
    <scope>NUCLEOTIDE SEQUENCE</scope>
    <source>
        <strain evidence="2">GF1</strain>
    </source>
</reference>
<feature type="transmembrane region" description="Helical" evidence="1">
    <location>
        <begin position="166"/>
        <end position="187"/>
    </location>
</feature>